<dbReference type="InterPro" id="IPR000719">
    <property type="entry name" value="Prot_kinase_dom"/>
</dbReference>
<comment type="caution">
    <text evidence="2">The sequence shown here is derived from an EMBL/GenBank/DDBJ whole genome shotgun (WGS) entry which is preliminary data.</text>
</comment>
<dbReference type="Pfam" id="PF00069">
    <property type="entry name" value="Pkinase"/>
    <property type="match status" value="1"/>
</dbReference>
<dbReference type="Gene3D" id="1.10.510.10">
    <property type="entry name" value="Transferase(Phosphotransferase) domain 1"/>
    <property type="match status" value="1"/>
</dbReference>
<evidence type="ECO:0000313" key="3">
    <source>
        <dbReference type="Proteomes" id="UP001153555"/>
    </source>
</evidence>
<dbReference type="InterPro" id="IPR011009">
    <property type="entry name" value="Kinase-like_dom_sf"/>
</dbReference>
<keyword evidence="2" id="KW-0808">Transferase</keyword>
<reference evidence="2" key="1">
    <citation type="submission" date="2019-12" db="EMBL/GenBank/DDBJ databases">
        <authorList>
            <person name="Scholes J."/>
        </authorList>
    </citation>
    <scope>NUCLEOTIDE SEQUENCE</scope>
</reference>
<dbReference type="EMBL" id="CACSLK010003174">
    <property type="protein sequence ID" value="CAA0808582.1"/>
    <property type="molecule type" value="Genomic_DNA"/>
</dbReference>
<sequence>MAAVTGGTPLYMSPEVLRGEEQSFPADIWALGCTVIEMATGGRSPWWPNDASTLAKIAFSGETPEVPELLSGSARDFLGRCLRVDPRERWTAGQLAGHPFVAGFGFGQAKEVMTGRMSSPTSVLDRGIWGSAEEGFSEDSCGDFLSEPVKRIRELCVESFVMEDWGCEEEGWITVRDCENVRKNGGINCGDEFRECSFEFCGRFNLQRETGEYRGVR</sequence>
<dbReference type="GO" id="GO:0004672">
    <property type="term" value="F:protein kinase activity"/>
    <property type="evidence" value="ECO:0007669"/>
    <property type="project" value="InterPro"/>
</dbReference>
<dbReference type="PROSITE" id="PS50011">
    <property type="entry name" value="PROTEIN_KINASE_DOM"/>
    <property type="match status" value="1"/>
</dbReference>
<dbReference type="GO" id="GO:0007165">
    <property type="term" value="P:signal transduction"/>
    <property type="evidence" value="ECO:0007669"/>
    <property type="project" value="TreeGrafter"/>
</dbReference>
<dbReference type="PANTHER" id="PTHR48011">
    <property type="entry name" value="CCR4-NOT TRANSCRIPTIONAL COMPLEX SUBUNIT CAF120-RELATED"/>
    <property type="match status" value="1"/>
</dbReference>
<dbReference type="GO" id="GO:0005524">
    <property type="term" value="F:ATP binding"/>
    <property type="evidence" value="ECO:0007669"/>
    <property type="project" value="InterPro"/>
</dbReference>
<evidence type="ECO:0000259" key="1">
    <source>
        <dbReference type="PROSITE" id="PS50011"/>
    </source>
</evidence>
<accession>A0A9N7MF24</accession>
<dbReference type="OrthoDB" id="275301at2759"/>
<proteinExistence type="predicted"/>
<dbReference type="AlphaFoldDB" id="A0A9N7MF24"/>
<dbReference type="SUPFAM" id="SSF56112">
    <property type="entry name" value="Protein kinase-like (PK-like)"/>
    <property type="match status" value="1"/>
</dbReference>
<evidence type="ECO:0000313" key="2">
    <source>
        <dbReference type="EMBL" id="CAA0808582.1"/>
    </source>
</evidence>
<dbReference type="Proteomes" id="UP001153555">
    <property type="component" value="Unassembled WGS sequence"/>
</dbReference>
<gene>
    <name evidence="2" type="ORF">SHERM_10813</name>
</gene>
<organism evidence="2 3">
    <name type="scientific">Striga hermonthica</name>
    <name type="common">Purple witchweed</name>
    <name type="synonym">Buchnera hermonthica</name>
    <dbReference type="NCBI Taxonomy" id="68872"/>
    <lineage>
        <taxon>Eukaryota</taxon>
        <taxon>Viridiplantae</taxon>
        <taxon>Streptophyta</taxon>
        <taxon>Embryophyta</taxon>
        <taxon>Tracheophyta</taxon>
        <taxon>Spermatophyta</taxon>
        <taxon>Magnoliopsida</taxon>
        <taxon>eudicotyledons</taxon>
        <taxon>Gunneridae</taxon>
        <taxon>Pentapetalae</taxon>
        <taxon>asterids</taxon>
        <taxon>lamiids</taxon>
        <taxon>Lamiales</taxon>
        <taxon>Orobanchaceae</taxon>
        <taxon>Buchnereae</taxon>
        <taxon>Striga</taxon>
    </lineage>
</organism>
<name>A0A9N7MF24_STRHE</name>
<dbReference type="PANTHER" id="PTHR48011:SF4">
    <property type="entry name" value="MITOGEN-ACTIVATED PROTEIN KINASE KINASE KINASE 19"/>
    <property type="match status" value="1"/>
</dbReference>
<keyword evidence="2" id="KW-0418">Kinase</keyword>
<dbReference type="SMART" id="SM00220">
    <property type="entry name" value="S_TKc"/>
    <property type="match status" value="1"/>
</dbReference>
<keyword evidence="3" id="KW-1185">Reference proteome</keyword>
<dbReference type="InterPro" id="IPR052751">
    <property type="entry name" value="Plant_MAPKKK"/>
</dbReference>
<feature type="domain" description="Protein kinase" evidence="1">
    <location>
        <begin position="1"/>
        <end position="101"/>
    </location>
</feature>
<protein>
    <submittedName>
        <fullName evidence="2">Mitogen-activated protein kinase kinase kinase 16</fullName>
    </submittedName>
</protein>